<proteinExistence type="predicted"/>
<dbReference type="AlphaFoldDB" id="A0A8X6PCH9"/>
<reference evidence="2" key="1">
    <citation type="submission" date="2020-08" db="EMBL/GenBank/DDBJ databases">
        <title>Multicomponent nature underlies the extraordinary mechanical properties of spider dragline silk.</title>
        <authorList>
            <person name="Kono N."/>
            <person name="Nakamura H."/>
            <person name="Mori M."/>
            <person name="Yoshida Y."/>
            <person name="Ohtoshi R."/>
            <person name="Malay A.D."/>
            <person name="Moran D.A.P."/>
            <person name="Tomita M."/>
            <person name="Numata K."/>
            <person name="Arakawa K."/>
        </authorList>
    </citation>
    <scope>NUCLEOTIDE SEQUENCE</scope>
</reference>
<comment type="caution">
    <text evidence="2">The sequence shown here is derived from an EMBL/GenBank/DDBJ whole genome shotgun (WGS) entry which is preliminary data.</text>
</comment>
<dbReference type="EMBL" id="BMAW01067598">
    <property type="protein sequence ID" value="GFT60597.1"/>
    <property type="molecule type" value="Genomic_DNA"/>
</dbReference>
<evidence type="ECO:0000256" key="1">
    <source>
        <dbReference type="SAM" id="MobiDB-lite"/>
    </source>
</evidence>
<keyword evidence="3" id="KW-1185">Reference proteome</keyword>
<feature type="non-terminal residue" evidence="2">
    <location>
        <position position="1"/>
    </location>
</feature>
<accession>A0A8X6PCH9</accession>
<evidence type="ECO:0000313" key="2">
    <source>
        <dbReference type="EMBL" id="GFT60597.1"/>
    </source>
</evidence>
<sequence length="50" mass="5753">MPKQSVAGEWSQRVTTSAHRHRRENPHRHETLSGVRPEVNAASMKRSMVM</sequence>
<protein>
    <submittedName>
        <fullName evidence="2">Uncharacterized protein</fullName>
    </submittedName>
</protein>
<evidence type="ECO:0000313" key="3">
    <source>
        <dbReference type="Proteomes" id="UP000887013"/>
    </source>
</evidence>
<feature type="region of interest" description="Disordered" evidence="1">
    <location>
        <begin position="1"/>
        <end position="50"/>
    </location>
</feature>
<organism evidence="2 3">
    <name type="scientific">Nephila pilipes</name>
    <name type="common">Giant wood spider</name>
    <name type="synonym">Nephila maculata</name>
    <dbReference type="NCBI Taxonomy" id="299642"/>
    <lineage>
        <taxon>Eukaryota</taxon>
        <taxon>Metazoa</taxon>
        <taxon>Ecdysozoa</taxon>
        <taxon>Arthropoda</taxon>
        <taxon>Chelicerata</taxon>
        <taxon>Arachnida</taxon>
        <taxon>Araneae</taxon>
        <taxon>Araneomorphae</taxon>
        <taxon>Entelegynae</taxon>
        <taxon>Araneoidea</taxon>
        <taxon>Nephilidae</taxon>
        <taxon>Nephila</taxon>
    </lineage>
</organism>
<gene>
    <name evidence="2" type="ORF">NPIL_616091</name>
</gene>
<name>A0A8X6PCH9_NEPPI</name>
<dbReference type="Proteomes" id="UP000887013">
    <property type="component" value="Unassembled WGS sequence"/>
</dbReference>